<protein>
    <recommendedName>
        <fullName evidence="5">NAD(P)-binding domain-containing protein</fullName>
    </recommendedName>
</protein>
<feature type="compositionally biased region" description="Basic and acidic residues" evidence="3">
    <location>
        <begin position="289"/>
        <end position="298"/>
    </location>
</feature>
<dbReference type="PANTHER" id="PTHR43574">
    <property type="entry name" value="EPIMERASE-RELATED"/>
    <property type="match status" value="1"/>
</dbReference>
<evidence type="ECO:0000313" key="4">
    <source>
        <dbReference type="EMBL" id="CAE4659565.1"/>
    </source>
</evidence>
<accession>A0A7S4T1C5</accession>
<evidence type="ECO:0008006" key="5">
    <source>
        <dbReference type="Google" id="ProtNLM"/>
    </source>
</evidence>
<evidence type="ECO:0000256" key="3">
    <source>
        <dbReference type="SAM" id="MobiDB-lite"/>
    </source>
</evidence>
<dbReference type="SUPFAM" id="SSF51735">
    <property type="entry name" value="NAD(P)-binding Rossmann-fold domains"/>
    <property type="match status" value="1"/>
</dbReference>
<dbReference type="Gene3D" id="3.40.50.720">
    <property type="entry name" value="NAD(P)-binding Rossmann-like Domain"/>
    <property type="match status" value="1"/>
</dbReference>
<comment type="similarity">
    <text evidence="1">Belongs to the NAD(P)-dependent epimerase/dehydratase family.</text>
</comment>
<evidence type="ECO:0000256" key="1">
    <source>
        <dbReference type="ARBA" id="ARBA00007637"/>
    </source>
</evidence>
<proteinExistence type="inferred from homology"/>
<feature type="region of interest" description="Disordered" evidence="3">
    <location>
        <begin position="289"/>
        <end position="316"/>
    </location>
</feature>
<keyword evidence="2" id="KW-0520">NAD</keyword>
<organism evidence="4">
    <name type="scientific">Alexandrium monilatum</name>
    <dbReference type="NCBI Taxonomy" id="311494"/>
    <lineage>
        <taxon>Eukaryota</taxon>
        <taxon>Sar</taxon>
        <taxon>Alveolata</taxon>
        <taxon>Dinophyceae</taxon>
        <taxon>Gonyaulacales</taxon>
        <taxon>Pyrocystaceae</taxon>
        <taxon>Alexandrium</taxon>
    </lineage>
</organism>
<sequence>MAAPPARPAHPRALPWQRQRRRPLTSALAGLFVLLCGFTALGSAGPGSSTAAVAAERSSSGAEDLLVVGAGKLGRRTAAQWRQAHPGARVLAATMSTSSHEELRAAGFEPITVEQLQALTPQPTFAHVLFAAPPSRTPEPGAYADAVRAALKLWRSSAGNFVFTSSASVFAEDSGGEVVEESPLSDRPGPQRLLSAERPVLDAGGTVLRLAGLYDLETGPHAYWLKVGVVKGSSSGLINLVHYDDAAAAAVAALARPSDGQGRVFVVSDGEPVTRAEICDSALTSKRYTGGERPRFEDAAAGAGPPPPGGAGAGKRLQAARAMEQLAWRPRYASFPTFMAAS</sequence>
<dbReference type="InterPro" id="IPR036291">
    <property type="entry name" value="NAD(P)-bd_dom_sf"/>
</dbReference>
<dbReference type="AlphaFoldDB" id="A0A7S4T1C5"/>
<gene>
    <name evidence="4" type="ORF">AMON00008_LOCUS58885</name>
</gene>
<dbReference type="EMBL" id="HBNR01082298">
    <property type="protein sequence ID" value="CAE4659565.1"/>
    <property type="molecule type" value="Transcribed_RNA"/>
</dbReference>
<evidence type="ECO:0000256" key="2">
    <source>
        <dbReference type="ARBA" id="ARBA00023027"/>
    </source>
</evidence>
<reference evidence="4" key="1">
    <citation type="submission" date="2021-01" db="EMBL/GenBank/DDBJ databases">
        <authorList>
            <person name="Corre E."/>
            <person name="Pelletier E."/>
            <person name="Niang G."/>
            <person name="Scheremetjew M."/>
            <person name="Finn R."/>
            <person name="Kale V."/>
            <person name="Holt S."/>
            <person name="Cochrane G."/>
            <person name="Meng A."/>
            <person name="Brown T."/>
            <person name="Cohen L."/>
        </authorList>
    </citation>
    <scope>NUCLEOTIDE SEQUENCE</scope>
    <source>
        <strain evidence="4">CCMP3105</strain>
    </source>
</reference>
<name>A0A7S4T1C5_9DINO</name>